<accession>W0RZ12</accession>
<sequence>MILIFILKNYSIFYCLDHFNVLRRYILNYIKYKKFNILYSVIFLA</sequence>
<keyword evidence="1" id="KW-0934">Plastid</keyword>
<dbReference type="AlphaFoldDB" id="W0RZ12"/>
<dbReference type="GeneID" id="17963978"/>
<name>W0RZ12_PORPP</name>
<gene>
    <name evidence="1" type="primary">ORF45</name>
</gene>
<keyword evidence="1" id="KW-0150">Chloroplast</keyword>
<reference evidence="1" key="1">
    <citation type="journal article" date="2014" name="J. Plant Res.">
        <title>Analysis of the complete plastid genome of the unicellular red alga Porphyridium purpureum.</title>
        <authorList>
            <person name="Tajima N."/>
            <person name="Sato S."/>
            <person name="Maruyama F."/>
            <person name="Kurokawa K."/>
            <person name="Ohta H."/>
            <person name="Tabata S."/>
            <person name="Sekine K."/>
            <person name="Moriyama T."/>
            <person name="Sato N."/>
        </authorList>
    </citation>
    <scope>NUCLEOTIDE SEQUENCE</scope>
</reference>
<organism evidence="1">
    <name type="scientific">Porphyridium purpureum</name>
    <name type="common">Red alga</name>
    <name type="synonym">Porphyridium cruentum</name>
    <dbReference type="NCBI Taxonomy" id="35688"/>
    <lineage>
        <taxon>Eukaryota</taxon>
        <taxon>Rhodophyta</taxon>
        <taxon>Bangiophyceae</taxon>
        <taxon>Porphyridiales</taxon>
        <taxon>Porphyridiaceae</taxon>
        <taxon>Porphyridium</taxon>
    </lineage>
</organism>
<proteinExistence type="predicted"/>
<protein>
    <submittedName>
        <fullName evidence="1">Uncharacterized protein</fullName>
    </submittedName>
</protein>
<dbReference type="RefSeq" id="YP_008965639.1">
    <property type="nucleotide sequence ID" value="NC_023133.1"/>
</dbReference>
<evidence type="ECO:0000313" key="1">
    <source>
        <dbReference type="EMBL" id="BAO23615.1"/>
    </source>
</evidence>
<dbReference type="EMBL" id="AP012987">
    <property type="protein sequence ID" value="BAO23615.1"/>
    <property type="molecule type" value="Genomic_DNA"/>
</dbReference>
<geneLocation type="chloroplast" evidence="1"/>